<evidence type="ECO:0000256" key="1">
    <source>
        <dbReference type="SAM" id="MobiDB-lite"/>
    </source>
</evidence>
<feature type="compositionally biased region" description="Low complexity" evidence="1">
    <location>
        <begin position="41"/>
        <end position="56"/>
    </location>
</feature>
<feature type="compositionally biased region" description="Basic and acidic residues" evidence="1">
    <location>
        <begin position="127"/>
        <end position="156"/>
    </location>
</feature>
<feature type="region of interest" description="Disordered" evidence="1">
    <location>
        <begin position="1"/>
        <end position="63"/>
    </location>
</feature>
<proteinExistence type="predicted"/>
<reference evidence="2" key="1">
    <citation type="submission" date="2023-06" db="EMBL/GenBank/DDBJ databases">
        <title>Genome-scale phylogeny and comparative genomics of the fungal order Sordariales.</title>
        <authorList>
            <consortium name="Lawrence Berkeley National Laboratory"/>
            <person name="Hensen N."/>
            <person name="Bonometti L."/>
            <person name="Westerberg I."/>
            <person name="Brannstrom I.O."/>
            <person name="Guillou S."/>
            <person name="Cros-Aarteil S."/>
            <person name="Calhoun S."/>
            <person name="Haridas S."/>
            <person name="Kuo A."/>
            <person name="Mondo S."/>
            <person name="Pangilinan J."/>
            <person name="Riley R."/>
            <person name="Labutti K."/>
            <person name="Andreopoulos B."/>
            <person name="Lipzen A."/>
            <person name="Chen C."/>
            <person name="Yanf M."/>
            <person name="Daum C."/>
            <person name="Ng V."/>
            <person name="Clum A."/>
            <person name="Steindorff A."/>
            <person name="Ohm R."/>
            <person name="Martin F."/>
            <person name="Silar P."/>
            <person name="Natvig D."/>
            <person name="Lalanne C."/>
            <person name="Gautier V."/>
            <person name="Ament-Velasquez S.L."/>
            <person name="Kruys A."/>
            <person name="Hutchinson M.I."/>
            <person name="Powell A.J."/>
            <person name="Barry K."/>
            <person name="Miller A.N."/>
            <person name="Grigoriev I.V."/>
            <person name="Debuchy R."/>
            <person name="Gladieux P."/>
            <person name="Thoren M.H."/>
            <person name="Johannesson H."/>
        </authorList>
    </citation>
    <scope>NUCLEOTIDE SEQUENCE</scope>
    <source>
        <strain evidence="2">SMH2532-1</strain>
    </source>
</reference>
<feature type="region of interest" description="Disordered" evidence="1">
    <location>
        <begin position="217"/>
        <end position="369"/>
    </location>
</feature>
<dbReference type="EMBL" id="JAULSV010000001">
    <property type="protein sequence ID" value="KAK0657515.1"/>
    <property type="molecule type" value="Genomic_DNA"/>
</dbReference>
<name>A0AA40CZM7_9PEZI</name>
<sequence length="369" mass="41509">MANRHHNTPSSSVLDAEKQPTTPSREQTRPVPATLPMANRPHNAPSSSVASPAPQARGTPASHANLDHEFTKTVMELIKNQPLAAAIRQKVRETVNRFAFTTNGQRATITDLREKLKAKDGLLQQSDGERNELEHGNRKLRRQIEEKDQELEVSRKHTQKLRENMEKDKDLLLKRAKEITELKARLAELEGGIISRAPTEDLEEEWVGFEEPEGYMAEVEEPVAKEPVEEEPVEEEELLGEEGPPGEQPVDSEMEDTIQVGVEPDVEDPIQAEGQMEVEATSREGIQSDGESMSMESEDSQDSDIDPTPTLGQGPQPLRSSKRTPVKGNARNPYKKTMTYQGFDEDEDEDEEWDAWEEPDDENDDDYVP</sequence>
<dbReference type="Proteomes" id="UP001174936">
    <property type="component" value="Unassembled WGS sequence"/>
</dbReference>
<dbReference type="AlphaFoldDB" id="A0AA40CZM7"/>
<feature type="region of interest" description="Disordered" evidence="1">
    <location>
        <begin position="120"/>
        <end position="156"/>
    </location>
</feature>
<evidence type="ECO:0000313" key="3">
    <source>
        <dbReference type="Proteomes" id="UP001174936"/>
    </source>
</evidence>
<feature type="compositionally biased region" description="Acidic residues" evidence="1">
    <location>
        <begin position="343"/>
        <end position="369"/>
    </location>
</feature>
<protein>
    <submittedName>
        <fullName evidence="2">Uncharacterized protein</fullName>
    </submittedName>
</protein>
<accession>A0AA40CZM7</accession>
<organism evidence="2 3">
    <name type="scientific">Cercophora newfieldiana</name>
    <dbReference type="NCBI Taxonomy" id="92897"/>
    <lineage>
        <taxon>Eukaryota</taxon>
        <taxon>Fungi</taxon>
        <taxon>Dikarya</taxon>
        <taxon>Ascomycota</taxon>
        <taxon>Pezizomycotina</taxon>
        <taxon>Sordariomycetes</taxon>
        <taxon>Sordariomycetidae</taxon>
        <taxon>Sordariales</taxon>
        <taxon>Lasiosphaeriaceae</taxon>
        <taxon>Cercophora</taxon>
    </lineage>
</organism>
<feature type="compositionally biased region" description="Polar residues" evidence="1">
    <location>
        <begin position="8"/>
        <end position="25"/>
    </location>
</feature>
<keyword evidence="3" id="KW-1185">Reference proteome</keyword>
<comment type="caution">
    <text evidence="2">The sequence shown here is derived from an EMBL/GenBank/DDBJ whole genome shotgun (WGS) entry which is preliminary data.</text>
</comment>
<gene>
    <name evidence="2" type="ORF">B0T16DRAFT_452963</name>
</gene>
<feature type="compositionally biased region" description="Acidic residues" evidence="1">
    <location>
        <begin position="228"/>
        <end position="240"/>
    </location>
</feature>
<evidence type="ECO:0000313" key="2">
    <source>
        <dbReference type="EMBL" id="KAK0657515.1"/>
    </source>
</evidence>
<feature type="compositionally biased region" description="Acidic residues" evidence="1">
    <location>
        <begin position="296"/>
        <end position="305"/>
    </location>
</feature>